<dbReference type="GO" id="GO:0046872">
    <property type="term" value="F:metal ion binding"/>
    <property type="evidence" value="ECO:0007669"/>
    <property type="project" value="UniProtKB-KW"/>
</dbReference>
<feature type="domain" description="Nudix hydrolase" evidence="6">
    <location>
        <begin position="36"/>
        <end position="179"/>
    </location>
</feature>
<gene>
    <name evidence="7" type="ORF">GOP47_0000211</name>
    <name evidence="8" type="ORF">GOP47_0001062</name>
</gene>
<dbReference type="GO" id="GO:0005634">
    <property type="term" value="C:nucleus"/>
    <property type="evidence" value="ECO:0007669"/>
    <property type="project" value="TreeGrafter"/>
</dbReference>
<sequence length="212" mass="23835">MGDNLCPELPRVATNNGVLSSLVARTGRHHQRYDHGYRLVAGCVPFRYRADCSIKNDVHQTIEVMMVTTQGGPGLLFPKGGWETDETAEEAACREAYEEAGVRGDLKGCIGSWDFKSKRQQSHLSPEGLCRAYMYALVVKEELDSWPEQHCRERHWFTAAEAMEKCRYEWMQRVLQQCIVHLGSGQISPTAILPSNPLKAESSHPAHLPVKV</sequence>
<accession>A0A9D4VEQ7</accession>
<dbReference type="EMBL" id="JABFUD020000001">
    <property type="protein sequence ID" value="KAI5084042.1"/>
    <property type="molecule type" value="Genomic_DNA"/>
</dbReference>
<dbReference type="Gene3D" id="3.90.79.10">
    <property type="entry name" value="Nucleoside Triphosphate Pyrophosphohydrolase"/>
    <property type="match status" value="1"/>
</dbReference>
<dbReference type="InterPro" id="IPR015797">
    <property type="entry name" value="NUDIX_hydrolase-like_dom_sf"/>
</dbReference>
<dbReference type="PROSITE" id="PS00893">
    <property type="entry name" value="NUDIX_BOX"/>
    <property type="match status" value="1"/>
</dbReference>
<keyword evidence="4" id="KW-0378">Hydrolase</keyword>
<evidence type="ECO:0000313" key="7">
    <source>
        <dbReference type="EMBL" id="KAI5084042.1"/>
    </source>
</evidence>
<dbReference type="Pfam" id="PF00293">
    <property type="entry name" value="NUDIX"/>
    <property type="match status" value="1"/>
</dbReference>
<evidence type="ECO:0000259" key="6">
    <source>
        <dbReference type="PROSITE" id="PS51462"/>
    </source>
</evidence>
<dbReference type="Proteomes" id="UP000886520">
    <property type="component" value="Chromosome 1"/>
</dbReference>
<evidence type="ECO:0000313" key="9">
    <source>
        <dbReference type="Proteomes" id="UP000886520"/>
    </source>
</evidence>
<dbReference type="OrthoDB" id="2011998at2759"/>
<dbReference type="PANTHER" id="PTHR12629:SF0">
    <property type="entry name" value="DIPHOSPHOINOSITOL-POLYPHOSPHATE DIPHOSPHATASE"/>
    <property type="match status" value="1"/>
</dbReference>
<organism evidence="7 9">
    <name type="scientific">Adiantum capillus-veneris</name>
    <name type="common">Maidenhair fern</name>
    <dbReference type="NCBI Taxonomy" id="13818"/>
    <lineage>
        <taxon>Eukaryota</taxon>
        <taxon>Viridiplantae</taxon>
        <taxon>Streptophyta</taxon>
        <taxon>Embryophyta</taxon>
        <taxon>Tracheophyta</taxon>
        <taxon>Polypodiopsida</taxon>
        <taxon>Polypodiidae</taxon>
        <taxon>Polypodiales</taxon>
        <taxon>Pteridineae</taxon>
        <taxon>Pteridaceae</taxon>
        <taxon>Vittarioideae</taxon>
        <taxon>Adiantum</taxon>
    </lineage>
</organism>
<comment type="similarity">
    <text evidence="2">Belongs to the Nudix hydrolase family.</text>
</comment>
<protein>
    <recommendedName>
        <fullName evidence="6">Nudix hydrolase domain-containing protein</fullName>
    </recommendedName>
</protein>
<dbReference type="InterPro" id="IPR020084">
    <property type="entry name" value="NUDIX_hydrolase_CS"/>
</dbReference>
<dbReference type="GO" id="GO:0005737">
    <property type="term" value="C:cytoplasm"/>
    <property type="evidence" value="ECO:0007669"/>
    <property type="project" value="TreeGrafter"/>
</dbReference>
<dbReference type="InterPro" id="IPR047198">
    <property type="entry name" value="DDP-like_NUDIX"/>
</dbReference>
<keyword evidence="5" id="KW-0460">Magnesium</keyword>
<dbReference type="InterPro" id="IPR000086">
    <property type="entry name" value="NUDIX_hydrolase_dom"/>
</dbReference>
<reference evidence="7" key="1">
    <citation type="submission" date="2021-01" db="EMBL/GenBank/DDBJ databases">
        <title>Adiantum capillus-veneris genome.</title>
        <authorList>
            <person name="Fang Y."/>
            <person name="Liao Q."/>
        </authorList>
    </citation>
    <scope>NUCLEOTIDE SEQUENCE</scope>
    <source>
        <strain evidence="7">H3</strain>
        <tissue evidence="7">Leaf</tissue>
    </source>
</reference>
<dbReference type="EMBL" id="JABFUD020000001">
    <property type="protein sequence ID" value="KAI5084893.1"/>
    <property type="molecule type" value="Genomic_DNA"/>
</dbReference>
<proteinExistence type="inferred from homology"/>
<evidence type="ECO:0000256" key="3">
    <source>
        <dbReference type="ARBA" id="ARBA00022723"/>
    </source>
</evidence>
<keyword evidence="9" id="KW-1185">Reference proteome</keyword>
<comment type="caution">
    <text evidence="7">The sequence shown here is derived from an EMBL/GenBank/DDBJ whole genome shotgun (WGS) entry which is preliminary data.</text>
</comment>
<evidence type="ECO:0000256" key="5">
    <source>
        <dbReference type="ARBA" id="ARBA00022842"/>
    </source>
</evidence>
<name>A0A9D4VEQ7_ADICA</name>
<evidence type="ECO:0000313" key="8">
    <source>
        <dbReference type="EMBL" id="KAI5084893.1"/>
    </source>
</evidence>
<evidence type="ECO:0000256" key="1">
    <source>
        <dbReference type="ARBA" id="ARBA00001946"/>
    </source>
</evidence>
<keyword evidence="3" id="KW-0479">Metal-binding</keyword>
<dbReference type="PROSITE" id="PS51462">
    <property type="entry name" value="NUDIX"/>
    <property type="match status" value="1"/>
</dbReference>
<evidence type="ECO:0000256" key="2">
    <source>
        <dbReference type="ARBA" id="ARBA00005582"/>
    </source>
</evidence>
<dbReference type="PANTHER" id="PTHR12629">
    <property type="entry name" value="DIPHOSPHOINOSITOL POLYPHOSPHATE PHOSPHOHYDROLASE"/>
    <property type="match status" value="1"/>
</dbReference>
<evidence type="ECO:0000256" key="4">
    <source>
        <dbReference type="ARBA" id="ARBA00022801"/>
    </source>
</evidence>
<dbReference type="AlphaFoldDB" id="A0A9D4VEQ7"/>
<comment type="cofactor">
    <cofactor evidence="1">
        <name>Mg(2+)</name>
        <dbReference type="ChEBI" id="CHEBI:18420"/>
    </cofactor>
</comment>
<dbReference type="GO" id="GO:0016462">
    <property type="term" value="F:pyrophosphatase activity"/>
    <property type="evidence" value="ECO:0007669"/>
    <property type="project" value="InterPro"/>
</dbReference>
<dbReference type="CDD" id="cd04666">
    <property type="entry name" value="NUDIX_DIPP2_like_Nudt4"/>
    <property type="match status" value="1"/>
</dbReference>
<dbReference type="SUPFAM" id="SSF55811">
    <property type="entry name" value="Nudix"/>
    <property type="match status" value="1"/>
</dbReference>